<protein>
    <recommendedName>
        <fullName evidence="3">Glycosyltransferase family 8 protein</fullName>
    </recommendedName>
</protein>
<dbReference type="SUPFAM" id="SSF53448">
    <property type="entry name" value="Nucleotide-diphospho-sugar transferases"/>
    <property type="match status" value="1"/>
</dbReference>
<dbReference type="EMBL" id="WRXO01000001">
    <property type="protein sequence ID" value="MVT40078.1"/>
    <property type="molecule type" value="Genomic_DNA"/>
</dbReference>
<evidence type="ECO:0000313" key="1">
    <source>
        <dbReference type="EMBL" id="MVT40078.1"/>
    </source>
</evidence>
<proteinExistence type="predicted"/>
<comment type="caution">
    <text evidence="1">The sequence shown here is derived from an EMBL/GenBank/DDBJ whole genome shotgun (WGS) entry which is preliminary data.</text>
</comment>
<dbReference type="AlphaFoldDB" id="A0A6N8J643"/>
<reference evidence="1 2" key="1">
    <citation type="submission" date="2019-12" db="EMBL/GenBank/DDBJ databases">
        <title>The draft genomic sequence of strain Chitinophaga oryziterrae JCM 16595.</title>
        <authorList>
            <person name="Zhang X."/>
        </authorList>
    </citation>
    <scope>NUCLEOTIDE SEQUENCE [LARGE SCALE GENOMIC DNA]</scope>
    <source>
        <strain evidence="1 2">JCM 16595</strain>
    </source>
</reference>
<evidence type="ECO:0008006" key="3">
    <source>
        <dbReference type="Google" id="ProtNLM"/>
    </source>
</evidence>
<organism evidence="1 2">
    <name type="scientific">Chitinophaga oryziterrae</name>
    <dbReference type="NCBI Taxonomy" id="1031224"/>
    <lineage>
        <taxon>Bacteria</taxon>
        <taxon>Pseudomonadati</taxon>
        <taxon>Bacteroidota</taxon>
        <taxon>Chitinophagia</taxon>
        <taxon>Chitinophagales</taxon>
        <taxon>Chitinophagaceae</taxon>
        <taxon>Chitinophaga</taxon>
    </lineage>
</organism>
<dbReference type="Proteomes" id="UP000468388">
    <property type="component" value="Unassembled WGS sequence"/>
</dbReference>
<dbReference type="Gene3D" id="3.90.550.10">
    <property type="entry name" value="Spore Coat Polysaccharide Biosynthesis Protein SpsA, Chain A"/>
    <property type="match status" value="1"/>
</dbReference>
<dbReference type="RefSeq" id="WP_157298710.1">
    <property type="nucleotide sequence ID" value="NZ_BAAAZB010000005.1"/>
</dbReference>
<name>A0A6N8J643_9BACT</name>
<evidence type="ECO:0000313" key="2">
    <source>
        <dbReference type="Proteomes" id="UP000468388"/>
    </source>
</evidence>
<keyword evidence="2" id="KW-1185">Reference proteome</keyword>
<accession>A0A6N8J643</accession>
<dbReference type="InterPro" id="IPR029044">
    <property type="entry name" value="Nucleotide-diphossugar_trans"/>
</dbReference>
<sequence length="281" mass="33014">MKKAIVTLCVGKMYEDLFDVNCRKNWQLYCDKFGYDLIVINELLDKTDRAFKRSAAWQKLLVLSQDWSSQYDRIVWVDADILINCQHATDIADGVPIDKVGAVDAYSIPSKDLHDISLERRYAFWKKNNIAYLDNRDPNSYYTNRGINAEGLKNVVHTGVMVCSPHYHKAIFEDVYNHYEDANKDNWNYEMPALSYELIKADIVHWISPRFNFIVISLLASFYPDLLQKQRKFTRRVLNRLLKFTPYTYTSKYEKACLKNIYDLSIFMHFAGNASMMKNKF</sequence>
<gene>
    <name evidence="1" type="ORF">GO495_05750</name>
</gene>
<dbReference type="OrthoDB" id="1491786at2"/>